<name>A0A0U5HJ33_ASPCI</name>
<feature type="compositionally biased region" description="Basic and acidic residues" evidence="4">
    <location>
        <begin position="93"/>
        <end position="107"/>
    </location>
</feature>
<dbReference type="CDD" id="cd06464">
    <property type="entry name" value="ACD_sHsps-like"/>
    <property type="match status" value="1"/>
</dbReference>
<dbReference type="Gene3D" id="2.60.40.790">
    <property type="match status" value="1"/>
</dbReference>
<reference evidence="7" key="1">
    <citation type="journal article" date="2016" name="Genome Announc.">
        <title>Draft genome sequences of fungus Aspergillus calidoustus.</title>
        <authorList>
            <person name="Horn F."/>
            <person name="Linde J."/>
            <person name="Mattern D.J."/>
            <person name="Walther G."/>
            <person name="Guthke R."/>
            <person name="Scherlach K."/>
            <person name="Martin K."/>
            <person name="Brakhage A.A."/>
            <person name="Petzke L."/>
            <person name="Valiante V."/>
        </authorList>
    </citation>
    <scope>NUCLEOTIDE SEQUENCE [LARGE SCALE GENOMIC DNA]</scope>
    <source>
        <strain evidence="7">SF006504</strain>
    </source>
</reference>
<evidence type="ECO:0000313" key="6">
    <source>
        <dbReference type="EMBL" id="CEN61528.1"/>
    </source>
</evidence>
<keyword evidence="1" id="KW-0346">Stress response</keyword>
<keyword evidence="7" id="KW-1185">Reference proteome</keyword>
<dbReference type="OMA" id="HFWAKER"/>
<dbReference type="AlphaFoldDB" id="A0A0U5HJ33"/>
<dbReference type="PANTHER" id="PTHR11527">
    <property type="entry name" value="HEAT-SHOCK PROTEIN 20 FAMILY MEMBER"/>
    <property type="match status" value="1"/>
</dbReference>
<dbReference type="InterPro" id="IPR031107">
    <property type="entry name" value="Small_HSP"/>
</dbReference>
<dbReference type="SUPFAM" id="SSF49764">
    <property type="entry name" value="HSP20-like chaperones"/>
    <property type="match status" value="1"/>
</dbReference>
<feature type="region of interest" description="Disordered" evidence="4">
    <location>
        <begin position="87"/>
        <end position="155"/>
    </location>
</feature>
<gene>
    <name evidence="6" type="ORF">ASPCAL08182</name>
</gene>
<dbReference type="InterPro" id="IPR002068">
    <property type="entry name" value="A-crystallin/Hsp20_dom"/>
</dbReference>
<feature type="domain" description="SHSP" evidence="5">
    <location>
        <begin position="36"/>
        <end position="210"/>
    </location>
</feature>
<comment type="similarity">
    <text evidence="2 3">Belongs to the small heat shock protein (HSP20) family.</text>
</comment>
<dbReference type="InterPro" id="IPR008978">
    <property type="entry name" value="HSP20-like_chaperone"/>
</dbReference>
<evidence type="ECO:0000256" key="2">
    <source>
        <dbReference type="PROSITE-ProRule" id="PRU00285"/>
    </source>
</evidence>
<sequence length="210" mass="24040">MAFFPHYCQGDFAPLFQLLDDYDLHQSTRRPTKKTTPVKTFAPKFDVYELNDRYYLDGELPGVEQSNIEIEFSDPQTLVIKGCSKRNYHQQHTSKEEELPDADDRSETSSVKSHQPTVEDWDEMSDSPTENTPTSAPKETVVEKKQTPKKTPAPAYKFWATERSVGEFHRTFTFPTRVDQDSVKASLTNGILSVVLPKEPAPQLKKIRVE</sequence>
<proteinExistence type="inferred from homology"/>
<dbReference type="Pfam" id="PF00011">
    <property type="entry name" value="HSP20"/>
    <property type="match status" value="1"/>
</dbReference>
<evidence type="ECO:0000313" key="7">
    <source>
        <dbReference type="Proteomes" id="UP000054771"/>
    </source>
</evidence>
<evidence type="ECO:0000259" key="5">
    <source>
        <dbReference type="PROSITE" id="PS01031"/>
    </source>
</evidence>
<organism evidence="6 7">
    <name type="scientific">Aspergillus calidoustus</name>
    <dbReference type="NCBI Taxonomy" id="454130"/>
    <lineage>
        <taxon>Eukaryota</taxon>
        <taxon>Fungi</taxon>
        <taxon>Dikarya</taxon>
        <taxon>Ascomycota</taxon>
        <taxon>Pezizomycotina</taxon>
        <taxon>Eurotiomycetes</taxon>
        <taxon>Eurotiomycetidae</taxon>
        <taxon>Eurotiales</taxon>
        <taxon>Aspergillaceae</taxon>
        <taxon>Aspergillus</taxon>
        <taxon>Aspergillus subgen. Nidulantes</taxon>
    </lineage>
</organism>
<protein>
    <submittedName>
        <fullName evidence="6">Putative Heat-shock protein (Eurofung)</fullName>
    </submittedName>
</protein>
<dbReference type="PROSITE" id="PS01031">
    <property type="entry name" value="SHSP"/>
    <property type="match status" value="1"/>
</dbReference>
<dbReference type="OrthoDB" id="1431247at2759"/>
<accession>A0A0U5HJ33</accession>
<evidence type="ECO:0000256" key="3">
    <source>
        <dbReference type="RuleBase" id="RU003616"/>
    </source>
</evidence>
<dbReference type="Proteomes" id="UP000054771">
    <property type="component" value="Unassembled WGS sequence"/>
</dbReference>
<evidence type="ECO:0000256" key="1">
    <source>
        <dbReference type="ARBA" id="ARBA00023016"/>
    </source>
</evidence>
<feature type="compositionally biased region" description="Polar residues" evidence="4">
    <location>
        <begin position="126"/>
        <end position="137"/>
    </location>
</feature>
<evidence type="ECO:0000256" key="4">
    <source>
        <dbReference type="SAM" id="MobiDB-lite"/>
    </source>
</evidence>
<dbReference type="STRING" id="454130.A0A0U5HJ33"/>
<dbReference type="EMBL" id="CDMC01000006">
    <property type="protein sequence ID" value="CEN61528.1"/>
    <property type="molecule type" value="Genomic_DNA"/>
</dbReference>